<protein>
    <submittedName>
        <fullName evidence="2">Uncharacterized protein</fullName>
    </submittedName>
</protein>
<evidence type="ECO:0000256" key="1">
    <source>
        <dbReference type="SAM" id="MobiDB-lite"/>
    </source>
</evidence>
<dbReference type="EMBL" id="CAJVCH010544236">
    <property type="protein sequence ID" value="CAG7827628.1"/>
    <property type="molecule type" value="Genomic_DNA"/>
</dbReference>
<reference evidence="2" key="1">
    <citation type="submission" date="2021-06" db="EMBL/GenBank/DDBJ databases">
        <authorList>
            <person name="Hodson N. C."/>
            <person name="Mongue J. A."/>
            <person name="Jaron S. K."/>
        </authorList>
    </citation>
    <scope>NUCLEOTIDE SEQUENCE</scope>
</reference>
<accession>A0A8J2L986</accession>
<sequence>HMSCDLDPEMEQSVPNTFGLVQGIFYPSRPRFLISWPKTWLQVWNYRVPSPHDLAKEWANISVAIEKTCPHSSSTSAIRPKHTPPPINQLYPPPINLIPMSSNHDT</sequence>
<proteinExistence type="predicted"/>
<dbReference type="Proteomes" id="UP000708208">
    <property type="component" value="Unassembled WGS sequence"/>
</dbReference>
<feature type="region of interest" description="Disordered" evidence="1">
    <location>
        <begin position="72"/>
        <end position="106"/>
    </location>
</feature>
<comment type="caution">
    <text evidence="2">The sequence shown here is derived from an EMBL/GenBank/DDBJ whole genome shotgun (WGS) entry which is preliminary data.</text>
</comment>
<evidence type="ECO:0000313" key="3">
    <source>
        <dbReference type="Proteomes" id="UP000708208"/>
    </source>
</evidence>
<gene>
    <name evidence="2" type="ORF">AFUS01_LOCUS37604</name>
</gene>
<dbReference type="AlphaFoldDB" id="A0A8J2L986"/>
<evidence type="ECO:0000313" key="2">
    <source>
        <dbReference type="EMBL" id="CAG7827628.1"/>
    </source>
</evidence>
<feature type="non-terminal residue" evidence="2">
    <location>
        <position position="1"/>
    </location>
</feature>
<organism evidence="2 3">
    <name type="scientific">Allacma fusca</name>
    <dbReference type="NCBI Taxonomy" id="39272"/>
    <lineage>
        <taxon>Eukaryota</taxon>
        <taxon>Metazoa</taxon>
        <taxon>Ecdysozoa</taxon>
        <taxon>Arthropoda</taxon>
        <taxon>Hexapoda</taxon>
        <taxon>Collembola</taxon>
        <taxon>Symphypleona</taxon>
        <taxon>Sminthuridae</taxon>
        <taxon>Allacma</taxon>
    </lineage>
</organism>
<feature type="compositionally biased region" description="Pro residues" evidence="1">
    <location>
        <begin position="83"/>
        <end position="96"/>
    </location>
</feature>
<name>A0A8J2L986_9HEXA</name>
<keyword evidence="3" id="KW-1185">Reference proteome</keyword>